<dbReference type="NCBIfam" id="TIGR02577">
    <property type="entry name" value="cas_TM1794_Cmr2"/>
    <property type="match status" value="1"/>
</dbReference>
<dbReference type="InterPro" id="IPR043128">
    <property type="entry name" value="Rev_trsase/Diguanyl_cyclase"/>
</dbReference>
<accession>A0A845LBJ7</accession>
<sequence>MRKQGRQLHFTLGPVQGFVAQARRTKDLWSGSFLLSYLAGQAMYAVIKAGGAILFPSVQDQDRITDPLLSAIAAFEEKSATIEGCSIGSIPNRFKAEIPPDFSPLQCEEAVLAAWRRLAQAVWDSYVCEAARSGKETEAIWKRQVEHFWDMAWVVSEEDGNDLLDRRKNWRSHVPPPEEGDKCISMGNWQEISGFVRCSERHAQDHFWAEIKEKVSDLNLRSDERLCAIAMIKRMFPEVAVQAIGWPVPLTYPSTTYLAAVHWMEDIMKTQPQQATEFATAATRKGLTVSSDKLPGNIDCLRRLVDANPRLRGFAALNGNHFFEDTLLNDRLWSDGTRMQRFELRTGLVELYKQNEGDSKPNPYYAVLLMDGDSLGGLLQGEGQGKETATVISRALARFSSNVEATVRRHNGVLLYAGGDDVLALLPLEDALGAAVELRQRYLAAFRETAFPDHKTTISASIVYAHCNAALKTVLNRAHYMLDEVAKEETGRDSLAVNVWRASGPGIQWSAPWTQIVTGPKNLIDDMVEQFVGQAGADRHFNSAFFYNMQERYEELFNQTTGDDAFKAADQAKILAAEYLKNRDREAKDIKIDELMERMDTLLKICRRFRRRVSKDASEPPEIVYSGFSADGALLVRFLAEKGVCR</sequence>
<dbReference type="InterPro" id="IPR054767">
    <property type="entry name" value="Cas10-Cmr2_palm2"/>
</dbReference>
<dbReference type="EMBL" id="WXEX01000002">
    <property type="protein sequence ID" value="MZP42039.1"/>
    <property type="molecule type" value="Genomic_DNA"/>
</dbReference>
<feature type="transmembrane region" description="Helical" evidence="3">
    <location>
        <begin position="33"/>
        <end position="55"/>
    </location>
</feature>
<organism evidence="5 6">
    <name type="scientific">Heliomicrobium gestii</name>
    <name type="common">Heliobacterium gestii</name>
    <dbReference type="NCBI Taxonomy" id="2699"/>
    <lineage>
        <taxon>Bacteria</taxon>
        <taxon>Bacillati</taxon>
        <taxon>Bacillota</taxon>
        <taxon>Clostridia</taxon>
        <taxon>Eubacteriales</taxon>
        <taxon>Heliobacteriaceae</taxon>
        <taxon>Heliomicrobium</taxon>
    </lineage>
</organism>
<evidence type="ECO:0000259" key="4">
    <source>
        <dbReference type="PROSITE" id="PS50887"/>
    </source>
</evidence>
<dbReference type="OrthoDB" id="9758700at2"/>
<dbReference type="Proteomes" id="UP000471031">
    <property type="component" value="Unassembled WGS sequence"/>
</dbReference>
<dbReference type="InterPro" id="IPR024615">
    <property type="entry name" value="CRISPR-assoc_Cmr2_N"/>
</dbReference>
<feature type="domain" description="GGDEF" evidence="4">
    <location>
        <begin position="363"/>
        <end position="500"/>
    </location>
</feature>
<evidence type="ECO:0000256" key="2">
    <source>
        <dbReference type="ARBA" id="ARBA00023118"/>
    </source>
</evidence>
<evidence type="ECO:0000256" key="3">
    <source>
        <dbReference type="SAM" id="Phobius"/>
    </source>
</evidence>
<dbReference type="Gene3D" id="3.30.70.2220">
    <property type="entry name" value="CRISPR-Cas system, Cmr2 subunit, D1 domain, cysteine cluster"/>
    <property type="match status" value="1"/>
</dbReference>
<name>A0A845LBJ7_HELGE</name>
<keyword evidence="6" id="KW-1185">Reference proteome</keyword>
<keyword evidence="3" id="KW-0812">Transmembrane</keyword>
<keyword evidence="1" id="KW-0547">Nucleotide-binding</keyword>
<evidence type="ECO:0000256" key="1">
    <source>
        <dbReference type="ARBA" id="ARBA00022741"/>
    </source>
</evidence>
<evidence type="ECO:0000313" key="6">
    <source>
        <dbReference type="Proteomes" id="UP000471031"/>
    </source>
</evidence>
<dbReference type="Gene3D" id="3.30.70.270">
    <property type="match status" value="1"/>
</dbReference>
<evidence type="ECO:0000313" key="5">
    <source>
        <dbReference type="EMBL" id="MZP42039.1"/>
    </source>
</evidence>
<dbReference type="InterPro" id="IPR038242">
    <property type="entry name" value="Cmr2_N"/>
</dbReference>
<keyword evidence="3" id="KW-0472">Membrane</keyword>
<dbReference type="GO" id="GO:0000166">
    <property type="term" value="F:nucleotide binding"/>
    <property type="evidence" value="ECO:0007669"/>
    <property type="project" value="UniProtKB-KW"/>
</dbReference>
<gene>
    <name evidence="5" type="primary">cas10</name>
    <name evidence="5" type="ORF">GTO89_03185</name>
</gene>
<dbReference type="Pfam" id="PF12469">
    <property type="entry name" value="Cmr2_N"/>
    <property type="match status" value="1"/>
</dbReference>
<dbReference type="GO" id="GO:0051607">
    <property type="term" value="P:defense response to virus"/>
    <property type="evidence" value="ECO:0007669"/>
    <property type="project" value="UniProtKB-KW"/>
</dbReference>
<comment type="caution">
    <text evidence="5">The sequence shown here is derived from an EMBL/GenBank/DDBJ whole genome shotgun (WGS) entry which is preliminary data.</text>
</comment>
<dbReference type="InterPro" id="IPR000160">
    <property type="entry name" value="GGDEF_dom"/>
</dbReference>
<dbReference type="RefSeq" id="WP_161260622.1">
    <property type="nucleotide sequence ID" value="NZ_JAFBDC010000002.1"/>
</dbReference>
<reference evidence="5 6" key="1">
    <citation type="submission" date="2020-01" db="EMBL/GenBank/DDBJ databases">
        <title>Whole genome sequence of Heliobacterium gestii DSM 11169.</title>
        <authorList>
            <person name="Kyndt J.A."/>
            <person name="Meyer T.E."/>
        </authorList>
    </citation>
    <scope>NUCLEOTIDE SEQUENCE [LARGE SCALE GENOMIC DNA]</scope>
    <source>
        <strain evidence="5 6">DSM 11169</strain>
    </source>
</reference>
<protein>
    <submittedName>
        <fullName evidence="5">Type III-B CRISPR-associated protein Cas10/Cmr2</fullName>
    </submittedName>
</protein>
<dbReference type="PROSITE" id="PS50887">
    <property type="entry name" value="GGDEF"/>
    <property type="match status" value="1"/>
</dbReference>
<dbReference type="Pfam" id="PF22335">
    <property type="entry name" value="Cas10-Cmr2_palm2"/>
    <property type="match status" value="1"/>
</dbReference>
<keyword evidence="2" id="KW-0051">Antiviral defense</keyword>
<proteinExistence type="predicted"/>
<dbReference type="InterPro" id="IPR013407">
    <property type="entry name" value="CRISPR-assoc_prot_Cmr2"/>
</dbReference>
<dbReference type="AlphaFoldDB" id="A0A845LBJ7"/>
<keyword evidence="3" id="KW-1133">Transmembrane helix</keyword>